<keyword evidence="1" id="KW-0677">Repeat</keyword>
<dbReference type="AlphaFoldDB" id="A0A8X7X296"/>
<name>A0A8X7X296_POLSE</name>
<proteinExistence type="predicted"/>
<comment type="caution">
    <text evidence="5">The sequence shown here is derived from an EMBL/GenBank/DDBJ whole genome shotgun (WGS) entry which is preliminary data.</text>
</comment>
<evidence type="ECO:0000256" key="4">
    <source>
        <dbReference type="SAM" id="MobiDB-lite"/>
    </source>
</evidence>
<sequence>MGTLGRASSRNGWTGGQMEGSSRHTLLSGLLFCVSGDPLCHTRHRAPHPFTLPSTPAALTAVSSSSSSAGLWTLSPKAKQTSALRITAGRGYTACTKHLLMAGANVSASPGGQCALHDATAGGHADCVQLLLAYGADPDVLSDDGRAPLHLCSTPETYQTLGRSHWYPPEAMVTCACLLSADGQANWAPIFWFYLHGPPVTESGMSSSGSWAVWQRSPSLAPHNWTGHLKGGSDVGFHIAPFTLCACLSFCRCARLLLEHGAKVNAPTKDTQATPLHVAATRGLEEHVKLYLRCGANVSVRNREGETPLNVACASAEKPNDGGRYYRVVRKLLENGADAKVAGRKKHSPLHNACANCNFRIVELLLAHGAPVNDPNCAGHTPLDCVLQALDDYATCWPEGIVRSLLNHGASPPRPKVHTSPPVSLNGLQGAALCY</sequence>
<evidence type="ECO:0000313" key="5">
    <source>
        <dbReference type="EMBL" id="KAG2460582.1"/>
    </source>
</evidence>
<dbReference type="EMBL" id="JAATIS010004753">
    <property type="protein sequence ID" value="KAG2460582.1"/>
    <property type="molecule type" value="Genomic_DNA"/>
</dbReference>
<dbReference type="Gene3D" id="1.25.40.20">
    <property type="entry name" value="Ankyrin repeat-containing domain"/>
    <property type="match status" value="2"/>
</dbReference>
<keyword evidence="6" id="KW-1185">Reference proteome</keyword>
<feature type="non-terminal residue" evidence="5">
    <location>
        <position position="1"/>
    </location>
</feature>
<dbReference type="SUPFAM" id="SSF48403">
    <property type="entry name" value="Ankyrin repeat"/>
    <property type="match status" value="2"/>
</dbReference>
<keyword evidence="2 3" id="KW-0040">ANK repeat</keyword>
<dbReference type="Proteomes" id="UP000886611">
    <property type="component" value="Unassembled WGS sequence"/>
</dbReference>
<accession>A0A8X7X296</accession>
<evidence type="ECO:0000256" key="1">
    <source>
        <dbReference type="ARBA" id="ARBA00022737"/>
    </source>
</evidence>
<evidence type="ECO:0000256" key="2">
    <source>
        <dbReference type="ARBA" id="ARBA00023043"/>
    </source>
</evidence>
<dbReference type="Pfam" id="PF13606">
    <property type="entry name" value="Ank_3"/>
    <property type="match status" value="1"/>
</dbReference>
<feature type="repeat" description="ANK" evidence="3">
    <location>
        <begin position="304"/>
        <end position="344"/>
    </location>
</feature>
<dbReference type="PROSITE" id="PS50088">
    <property type="entry name" value="ANK_REPEAT"/>
    <property type="match status" value="4"/>
</dbReference>
<protein>
    <submittedName>
        <fullName evidence="5">ASB16 protein</fullName>
    </submittedName>
</protein>
<feature type="compositionally biased region" description="Polar residues" evidence="4">
    <location>
        <begin position="1"/>
        <end position="12"/>
    </location>
</feature>
<dbReference type="SMART" id="SM00248">
    <property type="entry name" value="ANK"/>
    <property type="match status" value="6"/>
</dbReference>
<reference evidence="5 6" key="1">
    <citation type="journal article" date="2021" name="Cell">
        <title>Tracing the genetic footprints of vertebrate landing in non-teleost ray-finned fishes.</title>
        <authorList>
            <person name="Bi X."/>
            <person name="Wang K."/>
            <person name="Yang L."/>
            <person name="Pan H."/>
            <person name="Jiang H."/>
            <person name="Wei Q."/>
            <person name="Fang M."/>
            <person name="Yu H."/>
            <person name="Zhu C."/>
            <person name="Cai Y."/>
            <person name="He Y."/>
            <person name="Gan X."/>
            <person name="Zeng H."/>
            <person name="Yu D."/>
            <person name="Zhu Y."/>
            <person name="Jiang H."/>
            <person name="Qiu Q."/>
            <person name="Yang H."/>
            <person name="Zhang Y.E."/>
            <person name="Wang W."/>
            <person name="Zhu M."/>
            <person name="He S."/>
            <person name="Zhang G."/>
        </authorList>
    </citation>
    <scope>NUCLEOTIDE SEQUENCE [LARGE SCALE GENOMIC DNA]</scope>
    <source>
        <strain evidence="5">Bchr_013</strain>
    </source>
</reference>
<feature type="non-terminal residue" evidence="5">
    <location>
        <position position="435"/>
    </location>
</feature>
<dbReference type="InterPro" id="IPR036770">
    <property type="entry name" value="Ankyrin_rpt-contain_sf"/>
</dbReference>
<gene>
    <name evidence="5" type="primary">Asb16_1</name>
    <name evidence="5" type="ORF">GTO96_0010699</name>
</gene>
<feature type="region of interest" description="Disordered" evidence="4">
    <location>
        <begin position="1"/>
        <end position="20"/>
    </location>
</feature>
<dbReference type="InterPro" id="IPR002110">
    <property type="entry name" value="Ankyrin_rpt"/>
</dbReference>
<evidence type="ECO:0000256" key="3">
    <source>
        <dbReference type="PROSITE-ProRule" id="PRU00023"/>
    </source>
</evidence>
<feature type="repeat" description="ANK" evidence="3">
    <location>
        <begin position="271"/>
        <end position="303"/>
    </location>
</feature>
<dbReference type="PROSITE" id="PS50297">
    <property type="entry name" value="ANK_REP_REGION"/>
    <property type="match status" value="3"/>
</dbReference>
<organism evidence="5 6">
    <name type="scientific">Polypterus senegalus</name>
    <name type="common">Senegal bichir</name>
    <dbReference type="NCBI Taxonomy" id="55291"/>
    <lineage>
        <taxon>Eukaryota</taxon>
        <taxon>Metazoa</taxon>
        <taxon>Chordata</taxon>
        <taxon>Craniata</taxon>
        <taxon>Vertebrata</taxon>
        <taxon>Euteleostomi</taxon>
        <taxon>Actinopterygii</taxon>
        <taxon>Polypteriformes</taxon>
        <taxon>Polypteridae</taxon>
        <taxon>Polypterus</taxon>
    </lineage>
</organism>
<evidence type="ECO:0000313" key="6">
    <source>
        <dbReference type="Proteomes" id="UP000886611"/>
    </source>
</evidence>
<feature type="repeat" description="ANK" evidence="3">
    <location>
        <begin position="111"/>
        <end position="143"/>
    </location>
</feature>
<dbReference type="PANTHER" id="PTHR24173:SF44">
    <property type="entry name" value="ANKYRIN REPEAT AND SOCS BOX PROTEIN 13"/>
    <property type="match status" value="1"/>
</dbReference>
<dbReference type="Pfam" id="PF12796">
    <property type="entry name" value="Ank_2"/>
    <property type="match status" value="2"/>
</dbReference>
<dbReference type="PANTHER" id="PTHR24173">
    <property type="entry name" value="ANKYRIN REPEAT CONTAINING"/>
    <property type="match status" value="1"/>
</dbReference>
<feature type="repeat" description="ANK" evidence="3">
    <location>
        <begin position="345"/>
        <end position="377"/>
    </location>
</feature>